<keyword evidence="1" id="KW-0175">Coiled coil</keyword>
<organism evidence="2 3">
    <name type="scientific">Aspergillus granulosus</name>
    <dbReference type="NCBI Taxonomy" id="176169"/>
    <lineage>
        <taxon>Eukaryota</taxon>
        <taxon>Fungi</taxon>
        <taxon>Dikarya</taxon>
        <taxon>Ascomycota</taxon>
        <taxon>Pezizomycotina</taxon>
        <taxon>Eurotiomycetes</taxon>
        <taxon>Eurotiomycetidae</taxon>
        <taxon>Eurotiales</taxon>
        <taxon>Aspergillaceae</taxon>
        <taxon>Aspergillus</taxon>
        <taxon>Aspergillus subgen. Nidulantes</taxon>
    </lineage>
</organism>
<dbReference type="EMBL" id="JBFXLT010000003">
    <property type="protein sequence ID" value="KAL2822079.1"/>
    <property type="molecule type" value="Genomic_DNA"/>
</dbReference>
<feature type="coiled-coil region" evidence="1">
    <location>
        <begin position="9"/>
        <end position="36"/>
    </location>
</feature>
<accession>A0ABR4I2V3</accession>
<reference evidence="2 3" key="1">
    <citation type="submission" date="2024-07" db="EMBL/GenBank/DDBJ databases">
        <title>Section-level genome sequencing and comparative genomics of Aspergillus sections Usti and Cavernicolus.</title>
        <authorList>
            <consortium name="Lawrence Berkeley National Laboratory"/>
            <person name="Nybo J.L."/>
            <person name="Vesth T.C."/>
            <person name="Theobald S."/>
            <person name="Frisvad J.C."/>
            <person name="Larsen T.O."/>
            <person name="Kjaerboelling I."/>
            <person name="Rothschild-Mancinelli K."/>
            <person name="Lyhne E.K."/>
            <person name="Kogle M.E."/>
            <person name="Barry K."/>
            <person name="Clum A."/>
            <person name="Na H."/>
            <person name="Ledsgaard L."/>
            <person name="Lin J."/>
            <person name="Lipzen A."/>
            <person name="Kuo A."/>
            <person name="Riley R."/>
            <person name="Mondo S."/>
            <person name="Labutti K."/>
            <person name="Haridas S."/>
            <person name="Pangalinan J."/>
            <person name="Salamov A.A."/>
            <person name="Simmons B.A."/>
            <person name="Magnuson J.K."/>
            <person name="Chen J."/>
            <person name="Drula E."/>
            <person name="Henrissat B."/>
            <person name="Wiebenga A."/>
            <person name="Lubbers R.J."/>
            <person name="Gomes A.C."/>
            <person name="Makela M.R."/>
            <person name="Stajich J."/>
            <person name="Grigoriev I.V."/>
            <person name="Mortensen U.H."/>
            <person name="De Vries R.P."/>
            <person name="Baker S.E."/>
            <person name="Andersen M.R."/>
        </authorList>
    </citation>
    <scope>NUCLEOTIDE SEQUENCE [LARGE SCALE GENOMIC DNA]</scope>
    <source>
        <strain evidence="2 3">CBS 588.65</strain>
    </source>
</reference>
<evidence type="ECO:0000256" key="1">
    <source>
        <dbReference type="SAM" id="Coils"/>
    </source>
</evidence>
<gene>
    <name evidence="2" type="ORF">BJX63DRAFT_182448</name>
</gene>
<name>A0ABR4I2V3_9EURO</name>
<dbReference type="Proteomes" id="UP001610334">
    <property type="component" value="Unassembled WGS sequence"/>
</dbReference>
<sequence>MSDNENPPSERAQAKLAEWERNMAQIKEEHPEWNIDLENKWWVPLVDHQEDMDSLNKETRDKYSAWAVRFLEIKYDPERLPAMREELKTILAGYPEIEEKAEKLLFNERALTRARKYVVAEMETGREPFPDFSAK</sequence>
<protein>
    <submittedName>
        <fullName evidence="2">Uncharacterized protein</fullName>
    </submittedName>
</protein>
<proteinExistence type="predicted"/>
<evidence type="ECO:0000313" key="3">
    <source>
        <dbReference type="Proteomes" id="UP001610334"/>
    </source>
</evidence>
<keyword evidence="3" id="KW-1185">Reference proteome</keyword>
<evidence type="ECO:0000313" key="2">
    <source>
        <dbReference type="EMBL" id="KAL2822079.1"/>
    </source>
</evidence>
<comment type="caution">
    <text evidence="2">The sequence shown here is derived from an EMBL/GenBank/DDBJ whole genome shotgun (WGS) entry which is preliminary data.</text>
</comment>